<feature type="transmembrane region" description="Helical" evidence="1">
    <location>
        <begin position="56"/>
        <end position="76"/>
    </location>
</feature>
<feature type="transmembrane region" description="Helical" evidence="1">
    <location>
        <begin position="27"/>
        <end position="50"/>
    </location>
</feature>
<dbReference type="AlphaFoldDB" id="A0A8X8IFA7"/>
<dbReference type="RefSeq" id="WP_092723581.1">
    <property type="nucleotide sequence ID" value="NZ_FNNO01000006.1"/>
</dbReference>
<sequence>MFLFPVIYLVFFFLSVYYVLQGKTDRFLIFVIFSLPIYITSLSVSFMYGFGSLIPLLQACKEFLVLLTLGCLIYRLKERIQFHTVDWLIIAYLSYILLYVILPIGSYSVMEKLLSYKSSCFFALVYFIGRLSSGTNVNLNKYFSYICMVAIAAAVVLLFELINGQHLQTHTGYPDYNFYFFNVDPSGNYGLTWTFETSNGIKRFASFFSMPLEHAAATLVTLSVLIALMTRRDNKLKLNNFIIIAFCCTLLSVLFAFSRASFVSYFIMLYAYAILTKKKLLLKIFHWGLVALALITLVWTKGDVYDFIASTIDFTDSSSVSHLLEWLDGVQAIASHPLGLGLGASGRIAGELKANIGGENQLIIIGVQTGLVSVLLYLWIYVLIIGNAAKLFMRQSHLKYRKLGIALVLLKVGLIIPLLTSEVESYIYISYFTWFLSGLMISMVAQNNLSLRHQL</sequence>
<protein>
    <recommendedName>
        <fullName evidence="4">O-Antigen ligase</fullName>
    </recommendedName>
</protein>
<keyword evidence="1" id="KW-0812">Transmembrane</keyword>
<organism evidence="2 3">
    <name type="scientific">Hydrobacter penzbergensis</name>
    <dbReference type="NCBI Taxonomy" id="1235997"/>
    <lineage>
        <taxon>Bacteria</taxon>
        <taxon>Pseudomonadati</taxon>
        <taxon>Bacteroidota</taxon>
        <taxon>Chitinophagia</taxon>
        <taxon>Chitinophagales</taxon>
        <taxon>Chitinophagaceae</taxon>
        <taxon>Hydrobacter</taxon>
    </lineage>
</organism>
<keyword evidence="1" id="KW-0472">Membrane</keyword>
<accession>A0A8X8IFA7</accession>
<evidence type="ECO:0000313" key="3">
    <source>
        <dbReference type="Proteomes" id="UP000198711"/>
    </source>
</evidence>
<dbReference type="PANTHER" id="PTHR37422:SF13">
    <property type="entry name" value="LIPOPOLYSACCHARIDE BIOSYNTHESIS PROTEIN PA4999-RELATED"/>
    <property type="match status" value="1"/>
</dbReference>
<feature type="transmembrane region" description="Helical" evidence="1">
    <location>
        <begin position="212"/>
        <end position="229"/>
    </location>
</feature>
<feature type="transmembrane region" description="Helical" evidence="1">
    <location>
        <begin position="241"/>
        <end position="268"/>
    </location>
</feature>
<evidence type="ECO:0008006" key="4">
    <source>
        <dbReference type="Google" id="ProtNLM"/>
    </source>
</evidence>
<feature type="transmembrane region" description="Helical" evidence="1">
    <location>
        <begin position="403"/>
        <end position="420"/>
    </location>
</feature>
<dbReference type="PANTHER" id="PTHR37422">
    <property type="entry name" value="TEICHURONIC ACID BIOSYNTHESIS PROTEIN TUAE"/>
    <property type="match status" value="1"/>
</dbReference>
<dbReference type="EMBL" id="FNNO01000006">
    <property type="protein sequence ID" value="SDW84611.1"/>
    <property type="molecule type" value="Genomic_DNA"/>
</dbReference>
<feature type="transmembrane region" description="Helical" evidence="1">
    <location>
        <begin position="362"/>
        <end position="382"/>
    </location>
</feature>
<feature type="transmembrane region" description="Helical" evidence="1">
    <location>
        <begin position="280"/>
        <end position="299"/>
    </location>
</feature>
<dbReference type="InterPro" id="IPR051533">
    <property type="entry name" value="WaaL-like"/>
</dbReference>
<name>A0A8X8IFA7_9BACT</name>
<proteinExistence type="predicted"/>
<evidence type="ECO:0000313" key="2">
    <source>
        <dbReference type="EMBL" id="SDW84611.1"/>
    </source>
</evidence>
<reference evidence="2 3" key="1">
    <citation type="submission" date="2016-10" db="EMBL/GenBank/DDBJ databases">
        <authorList>
            <person name="Varghese N."/>
            <person name="Submissions S."/>
        </authorList>
    </citation>
    <scope>NUCLEOTIDE SEQUENCE [LARGE SCALE GENOMIC DNA]</scope>
    <source>
        <strain evidence="2 3">DSM 25353</strain>
    </source>
</reference>
<evidence type="ECO:0000256" key="1">
    <source>
        <dbReference type="SAM" id="Phobius"/>
    </source>
</evidence>
<keyword evidence="3" id="KW-1185">Reference proteome</keyword>
<dbReference type="Proteomes" id="UP000198711">
    <property type="component" value="Unassembled WGS sequence"/>
</dbReference>
<keyword evidence="1" id="KW-1133">Transmembrane helix</keyword>
<comment type="caution">
    <text evidence="2">The sequence shown here is derived from an EMBL/GenBank/DDBJ whole genome shotgun (WGS) entry which is preliminary data.</text>
</comment>
<feature type="transmembrane region" description="Helical" evidence="1">
    <location>
        <begin position="88"/>
        <end position="109"/>
    </location>
</feature>
<gene>
    <name evidence="2" type="ORF">SAMN05444410_106116</name>
</gene>
<feature type="transmembrane region" description="Helical" evidence="1">
    <location>
        <begin position="142"/>
        <end position="162"/>
    </location>
</feature>
<feature type="transmembrane region" description="Helical" evidence="1">
    <location>
        <begin position="426"/>
        <end position="445"/>
    </location>
</feature>
<feature type="transmembrane region" description="Helical" evidence="1">
    <location>
        <begin position="6"/>
        <end position="20"/>
    </location>
</feature>